<dbReference type="InterPro" id="IPR008207">
    <property type="entry name" value="Sig_transdc_His_kin_Hpt_dom"/>
</dbReference>
<dbReference type="InterPro" id="IPR003661">
    <property type="entry name" value="HisK_dim/P_dom"/>
</dbReference>
<dbReference type="SMART" id="SM00448">
    <property type="entry name" value="REC"/>
    <property type="match status" value="1"/>
</dbReference>
<dbReference type="SMART" id="SM00086">
    <property type="entry name" value="PAC"/>
    <property type="match status" value="3"/>
</dbReference>
<feature type="domain" description="PAC" evidence="25">
    <location>
        <begin position="364"/>
        <end position="416"/>
    </location>
</feature>
<feature type="modified residue" description="Phosphohistidine" evidence="20">
    <location>
        <position position="898"/>
    </location>
</feature>
<comment type="subcellular location">
    <subcellularLocation>
        <location evidence="2">Cell membrane</location>
        <topology evidence="2">Multi-pass membrane protein</topology>
    </subcellularLocation>
</comment>
<dbReference type="RefSeq" id="WP_131919343.1">
    <property type="nucleotide sequence ID" value="NZ_JAOQNU010000012.1"/>
</dbReference>
<evidence type="ECO:0000256" key="19">
    <source>
        <dbReference type="ARBA" id="ARBA00074306"/>
    </source>
</evidence>
<dbReference type="CDD" id="cd00082">
    <property type="entry name" value="HisKA"/>
    <property type="match status" value="1"/>
</dbReference>
<evidence type="ECO:0000256" key="5">
    <source>
        <dbReference type="ARBA" id="ARBA00018672"/>
    </source>
</evidence>
<dbReference type="Pfam" id="PF08448">
    <property type="entry name" value="PAS_4"/>
    <property type="match status" value="1"/>
</dbReference>
<evidence type="ECO:0000259" key="25">
    <source>
        <dbReference type="PROSITE" id="PS50113"/>
    </source>
</evidence>
<feature type="domain" description="Histidine kinase" evidence="22">
    <location>
        <begin position="434"/>
        <end position="655"/>
    </location>
</feature>
<accession>A0A4R2RVL8</accession>
<dbReference type="CDD" id="cd17546">
    <property type="entry name" value="REC_hyHK_CKI1_RcsC-like"/>
    <property type="match status" value="1"/>
</dbReference>
<dbReference type="Proteomes" id="UP000294813">
    <property type="component" value="Unassembled WGS sequence"/>
</dbReference>
<evidence type="ECO:0000256" key="17">
    <source>
        <dbReference type="ARBA" id="ARBA00064003"/>
    </source>
</evidence>
<dbReference type="EC" id="2.7.13.3" evidence="4"/>
<keyword evidence="28" id="KW-1185">Reference proteome</keyword>
<dbReference type="Gene3D" id="3.40.50.2300">
    <property type="match status" value="1"/>
</dbReference>
<feature type="domain" description="PAS" evidence="24">
    <location>
        <begin position="38"/>
        <end position="108"/>
    </location>
</feature>
<dbReference type="Gene3D" id="3.30.565.10">
    <property type="entry name" value="Histidine kinase-like ATPase, C-terminal domain"/>
    <property type="match status" value="1"/>
</dbReference>
<dbReference type="InterPro" id="IPR004358">
    <property type="entry name" value="Sig_transdc_His_kin-like_C"/>
</dbReference>
<dbReference type="EMBL" id="SLXT01000013">
    <property type="protein sequence ID" value="TCP63991.1"/>
    <property type="molecule type" value="Genomic_DNA"/>
</dbReference>
<keyword evidence="14" id="KW-0902">Two-component regulatory system</keyword>
<dbReference type="SMART" id="SM00388">
    <property type="entry name" value="HisKA"/>
    <property type="match status" value="1"/>
</dbReference>
<dbReference type="AlphaFoldDB" id="A0A4R2RVL8"/>
<evidence type="ECO:0000256" key="13">
    <source>
        <dbReference type="ARBA" id="ARBA00022989"/>
    </source>
</evidence>
<feature type="domain" description="PAS" evidence="24">
    <location>
        <begin position="292"/>
        <end position="347"/>
    </location>
</feature>
<comment type="caution">
    <text evidence="27">The sequence shown here is derived from an EMBL/GenBank/DDBJ whole genome shotgun (WGS) entry which is preliminary data.</text>
</comment>
<dbReference type="Pfam" id="PF01627">
    <property type="entry name" value="Hpt"/>
    <property type="match status" value="1"/>
</dbReference>
<comment type="function">
    <text evidence="16">May play the central regulatory role in sporulation. It may be an element of the effector pathway responsible for the activation of sporulation genes in response to nutritional stress. Spo0A may act in concert with spo0H (a sigma factor) to control the expression of some genes that are critical to the sporulation process.</text>
</comment>
<dbReference type="SUPFAM" id="SSF55785">
    <property type="entry name" value="PYP-like sensor domain (PAS domain)"/>
    <property type="match status" value="3"/>
</dbReference>
<evidence type="ECO:0000259" key="26">
    <source>
        <dbReference type="PROSITE" id="PS50894"/>
    </source>
</evidence>
<dbReference type="InterPro" id="IPR036890">
    <property type="entry name" value="HATPase_C_sf"/>
</dbReference>
<dbReference type="FunFam" id="1.10.287.130:FF:000002">
    <property type="entry name" value="Two-component osmosensing histidine kinase"/>
    <property type="match status" value="1"/>
</dbReference>
<evidence type="ECO:0000256" key="1">
    <source>
        <dbReference type="ARBA" id="ARBA00000085"/>
    </source>
</evidence>
<evidence type="ECO:0000256" key="14">
    <source>
        <dbReference type="ARBA" id="ARBA00023012"/>
    </source>
</evidence>
<evidence type="ECO:0000259" key="22">
    <source>
        <dbReference type="PROSITE" id="PS50109"/>
    </source>
</evidence>
<keyword evidence="11" id="KW-0418">Kinase</keyword>
<dbReference type="Gene3D" id="1.10.287.130">
    <property type="match status" value="1"/>
</dbReference>
<dbReference type="OrthoDB" id="9811620at2"/>
<evidence type="ECO:0000256" key="21">
    <source>
        <dbReference type="PROSITE-ProRule" id="PRU00169"/>
    </source>
</evidence>
<dbReference type="FunFam" id="3.30.565.10:FF:000010">
    <property type="entry name" value="Sensor histidine kinase RcsC"/>
    <property type="match status" value="1"/>
</dbReference>
<evidence type="ECO:0000256" key="11">
    <source>
        <dbReference type="ARBA" id="ARBA00022777"/>
    </source>
</evidence>
<evidence type="ECO:0000256" key="4">
    <source>
        <dbReference type="ARBA" id="ARBA00012438"/>
    </source>
</evidence>
<keyword evidence="12" id="KW-0067">ATP-binding</keyword>
<evidence type="ECO:0000259" key="23">
    <source>
        <dbReference type="PROSITE" id="PS50110"/>
    </source>
</evidence>
<dbReference type="InterPro" id="IPR005467">
    <property type="entry name" value="His_kinase_dom"/>
</dbReference>
<dbReference type="SMART" id="SM00091">
    <property type="entry name" value="PAS"/>
    <property type="match status" value="3"/>
</dbReference>
<dbReference type="InterPro" id="IPR000700">
    <property type="entry name" value="PAS-assoc_C"/>
</dbReference>
<dbReference type="InterPro" id="IPR036097">
    <property type="entry name" value="HisK_dim/P_sf"/>
</dbReference>
<feature type="domain" description="Response regulatory" evidence="23">
    <location>
        <begin position="682"/>
        <end position="798"/>
    </location>
</feature>
<dbReference type="SUPFAM" id="SSF47226">
    <property type="entry name" value="Histidine-containing phosphotransfer domain, HPT domain"/>
    <property type="match status" value="1"/>
</dbReference>
<evidence type="ECO:0000259" key="24">
    <source>
        <dbReference type="PROSITE" id="PS50112"/>
    </source>
</evidence>
<dbReference type="GO" id="GO:0005886">
    <property type="term" value="C:plasma membrane"/>
    <property type="evidence" value="ECO:0007669"/>
    <property type="project" value="UniProtKB-SubCell"/>
</dbReference>
<evidence type="ECO:0000256" key="9">
    <source>
        <dbReference type="ARBA" id="ARBA00022692"/>
    </source>
</evidence>
<evidence type="ECO:0000256" key="16">
    <source>
        <dbReference type="ARBA" id="ARBA00024867"/>
    </source>
</evidence>
<dbReference type="PROSITE" id="PS50112">
    <property type="entry name" value="PAS"/>
    <property type="match status" value="2"/>
</dbReference>
<dbReference type="InterPro" id="IPR003594">
    <property type="entry name" value="HATPase_dom"/>
</dbReference>
<dbReference type="CDD" id="cd00130">
    <property type="entry name" value="PAS"/>
    <property type="match status" value="3"/>
</dbReference>
<feature type="domain" description="PAC" evidence="25">
    <location>
        <begin position="107"/>
        <end position="162"/>
    </location>
</feature>
<dbReference type="PANTHER" id="PTHR45339:SF1">
    <property type="entry name" value="HYBRID SIGNAL TRANSDUCTION HISTIDINE KINASE J"/>
    <property type="match status" value="1"/>
</dbReference>
<evidence type="ECO:0000256" key="15">
    <source>
        <dbReference type="ARBA" id="ARBA00023136"/>
    </source>
</evidence>
<dbReference type="PROSITE" id="PS50113">
    <property type="entry name" value="PAC"/>
    <property type="match status" value="3"/>
</dbReference>
<dbReference type="CDD" id="cd16922">
    <property type="entry name" value="HATPase_EvgS-ArcB-TorS-like"/>
    <property type="match status" value="1"/>
</dbReference>
<dbReference type="InterPro" id="IPR035965">
    <property type="entry name" value="PAS-like_dom_sf"/>
</dbReference>
<evidence type="ECO:0000313" key="27">
    <source>
        <dbReference type="EMBL" id="TCP63991.1"/>
    </source>
</evidence>
<keyword evidence="13" id="KW-1133">Transmembrane helix</keyword>
<dbReference type="Pfam" id="PF02518">
    <property type="entry name" value="HATPase_c"/>
    <property type="match status" value="1"/>
</dbReference>
<keyword evidence="6" id="KW-1003">Cell membrane</keyword>
<feature type="domain" description="HPt" evidence="26">
    <location>
        <begin position="859"/>
        <end position="955"/>
    </location>
</feature>
<keyword evidence="9" id="KW-0812">Transmembrane</keyword>
<dbReference type="PROSITE" id="PS50109">
    <property type="entry name" value="HIS_KIN"/>
    <property type="match status" value="1"/>
</dbReference>
<dbReference type="InterPro" id="IPR001610">
    <property type="entry name" value="PAC"/>
</dbReference>
<dbReference type="Pfam" id="PF00512">
    <property type="entry name" value="HisKA"/>
    <property type="match status" value="1"/>
</dbReference>
<dbReference type="GO" id="GO:0000155">
    <property type="term" value="F:phosphorelay sensor kinase activity"/>
    <property type="evidence" value="ECO:0007669"/>
    <property type="project" value="InterPro"/>
</dbReference>
<keyword evidence="8" id="KW-0808">Transferase</keyword>
<dbReference type="PROSITE" id="PS50110">
    <property type="entry name" value="RESPONSE_REGULATORY"/>
    <property type="match status" value="1"/>
</dbReference>
<evidence type="ECO:0000256" key="6">
    <source>
        <dbReference type="ARBA" id="ARBA00022475"/>
    </source>
</evidence>
<keyword evidence="15" id="KW-0472">Membrane</keyword>
<gene>
    <name evidence="27" type="ORF">EDD73_11341</name>
</gene>
<comment type="catalytic activity">
    <reaction evidence="1">
        <text>ATP + protein L-histidine = ADP + protein N-phospho-L-histidine.</text>
        <dbReference type="EC" id="2.7.13.3"/>
    </reaction>
</comment>
<evidence type="ECO:0000256" key="10">
    <source>
        <dbReference type="ARBA" id="ARBA00022741"/>
    </source>
</evidence>
<dbReference type="PANTHER" id="PTHR45339">
    <property type="entry name" value="HYBRID SIGNAL TRANSDUCTION HISTIDINE KINASE J"/>
    <property type="match status" value="1"/>
</dbReference>
<dbReference type="CDD" id="cd00088">
    <property type="entry name" value="HPT"/>
    <property type="match status" value="1"/>
</dbReference>
<dbReference type="Pfam" id="PF00072">
    <property type="entry name" value="Response_reg"/>
    <property type="match status" value="1"/>
</dbReference>
<keyword evidence="10" id="KW-0547">Nucleotide-binding</keyword>
<reference evidence="27 28" key="1">
    <citation type="submission" date="2019-03" db="EMBL/GenBank/DDBJ databases">
        <title>Genomic Encyclopedia of Type Strains, Phase IV (KMG-IV): sequencing the most valuable type-strain genomes for metagenomic binning, comparative biology and taxonomic classification.</title>
        <authorList>
            <person name="Goeker M."/>
        </authorList>
    </citation>
    <scope>NUCLEOTIDE SEQUENCE [LARGE SCALE GENOMIC DNA]</scope>
    <source>
        <strain evidence="27 28">DSM 11170</strain>
    </source>
</reference>
<evidence type="ECO:0000256" key="18">
    <source>
        <dbReference type="ARBA" id="ARBA00068150"/>
    </source>
</evidence>
<dbReference type="InterPro" id="IPR011006">
    <property type="entry name" value="CheY-like_superfamily"/>
</dbReference>
<organism evidence="27 28">
    <name type="scientific">Heliophilum fasciatum</name>
    <dbReference type="NCBI Taxonomy" id="35700"/>
    <lineage>
        <taxon>Bacteria</taxon>
        <taxon>Bacillati</taxon>
        <taxon>Bacillota</taxon>
        <taxon>Clostridia</taxon>
        <taxon>Eubacteriales</taxon>
        <taxon>Heliobacteriaceae</taxon>
        <taxon>Heliophilum</taxon>
    </lineage>
</organism>
<proteinExistence type="inferred from homology"/>
<dbReference type="InterPro" id="IPR013656">
    <property type="entry name" value="PAS_4"/>
</dbReference>
<name>A0A4R2RVL8_9FIRM</name>
<dbReference type="GO" id="GO:0005524">
    <property type="term" value="F:ATP binding"/>
    <property type="evidence" value="ECO:0007669"/>
    <property type="project" value="UniProtKB-KW"/>
</dbReference>
<evidence type="ECO:0000256" key="3">
    <source>
        <dbReference type="ARBA" id="ARBA00006402"/>
    </source>
</evidence>
<evidence type="ECO:0000256" key="8">
    <source>
        <dbReference type="ARBA" id="ARBA00022679"/>
    </source>
</evidence>
<evidence type="ECO:0000256" key="2">
    <source>
        <dbReference type="ARBA" id="ARBA00004651"/>
    </source>
</evidence>
<dbReference type="PRINTS" id="PR00344">
    <property type="entry name" value="BCTRLSENSOR"/>
</dbReference>
<dbReference type="SUPFAM" id="SSF52172">
    <property type="entry name" value="CheY-like"/>
    <property type="match status" value="1"/>
</dbReference>
<sequence length="955" mass="106511">MANARNSSEKPQHKRPYRLFRNVKTVMDRARLASLEKNYELYRTLAEAADDYIFLIDRAGILRYANQAFAQRYHLPVAALVGNPMSNLFPGDTGVRFKANRDQVLATGNSITIQEKVSLRNGDFWLDTKLVPIKGANGQVDAILGIARDITERHLAEEARKTAEIEYKWFSTILEASVNEIYILYPHTFNFRYANASAINQLGYSMEELTCMTPFDIMPSLTETTFNSYLASLIKGEQEKISYELFHQRKDGSTYPVEIHIQLVHYGDTQFLLAMGIDVTERRQAQLDLAKSQTRYHQAIEASMEGFGMFDNKQRIIDCNESLCHMLEYEHHECIGKNLSDFLTEESIAILNRQYDLISLPPKQVYDFEVRTQSGKLIPTRFHVSAHHNEAGELVYSYAFITNMSDTKQIQADLFQAKEGAEKANLAKSNFLATMSHEIRTPLNGVIGLTELLLDTPLEPQQREIVESIIISANLLLAIINDILDFSKIEAGKMTIESIDFNLYKIVQETAKILLPTAMEKGLLLNLHIDPAVMPMVNGDPIHLKQILFNLIGNAIKFTEHGRVEISLTAADQQDGAQTIRFAIQDTGIGISEENQCDLFEPFIQGEKSTTRKYGGTGLGLAITNRLVQLMHGDMGVQSHQGKGTCFWFTITFQPAKQPMVAVQDHLPISSIDASIPPAMRKVLLVEDNVINITIASTQLEKLGFSVTVATNGQEALDALSKDDYSLVFMDCQMPVMDGYEATRRIRQTEKGKKILIIAMTAFAMQGDREKCLAAGMDDYLSKPLNKSILQKMLQRWLKVAPQSSLPVANANAAVSAVDKAAAADAPANASPDEQLFAGIPTVDFELLKEYQDLDSGEQPSLVARLLETFLGESKELLLQIEQALNAADAAKLMKTAHSLKSASAALGALRLSSMCAHYEAAGRANDLGKVVNFSVLRAEWTEVRKIFMDLILQQ</sequence>
<dbReference type="InterPro" id="IPR001789">
    <property type="entry name" value="Sig_transdc_resp-reg_receiver"/>
</dbReference>
<keyword evidence="7 21" id="KW-0597">Phosphoprotein</keyword>
<comment type="similarity">
    <text evidence="3">In the N-terminal section; belongs to the phytochrome family.</text>
</comment>
<feature type="domain" description="PAC" evidence="25">
    <location>
        <begin position="239"/>
        <end position="291"/>
    </location>
</feature>
<dbReference type="SUPFAM" id="SSF55874">
    <property type="entry name" value="ATPase domain of HSP90 chaperone/DNA topoisomerase II/histidine kinase"/>
    <property type="match status" value="1"/>
</dbReference>
<dbReference type="NCBIfam" id="TIGR00229">
    <property type="entry name" value="sensory_box"/>
    <property type="match status" value="3"/>
</dbReference>
<evidence type="ECO:0000256" key="12">
    <source>
        <dbReference type="ARBA" id="ARBA00022840"/>
    </source>
</evidence>
<dbReference type="Gene3D" id="1.20.120.160">
    <property type="entry name" value="HPT domain"/>
    <property type="match status" value="1"/>
</dbReference>
<evidence type="ECO:0000313" key="28">
    <source>
        <dbReference type="Proteomes" id="UP000294813"/>
    </source>
</evidence>
<dbReference type="SMART" id="SM00387">
    <property type="entry name" value="HATPase_c"/>
    <property type="match status" value="1"/>
</dbReference>
<evidence type="ECO:0000256" key="7">
    <source>
        <dbReference type="ARBA" id="ARBA00022553"/>
    </source>
</evidence>
<dbReference type="SUPFAM" id="SSF47384">
    <property type="entry name" value="Homodimeric domain of signal transducing histidine kinase"/>
    <property type="match status" value="1"/>
</dbReference>
<dbReference type="PROSITE" id="PS50894">
    <property type="entry name" value="HPT"/>
    <property type="match status" value="1"/>
</dbReference>
<protein>
    <recommendedName>
        <fullName evidence="19">Circadian input-output histidine kinase CikA</fullName>
        <ecNumber evidence="4">2.7.13.3</ecNumber>
    </recommendedName>
    <alternativeName>
        <fullName evidence="18">Sensory/regulatory protein RpfC</fullName>
    </alternativeName>
    <alternativeName>
        <fullName evidence="5">Stage 0 sporulation protein A homolog</fullName>
    </alternativeName>
</protein>
<comment type="subunit">
    <text evidence="17">At low DSF concentrations, interacts with RpfF.</text>
</comment>
<feature type="modified residue" description="4-aspartylphosphate" evidence="21">
    <location>
        <position position="731"/>
    </location>
</feature>
<dbReference type="SMART" id="SM00073">
    <property type="entry name" value="HPT"/>
    <property type="match status" value="1"/>
</dbReference>
<dbReference type="Pfam" id="PF13426">
    <property type="entry name" value="PAS_9"/>
    <property type="match status" value="2"/>
</dbReference>
<dbReference type="InterPro" id="IPR000014">
    <property type="entry name" value="PAS"/>
</dbReference>
<dbReference type="Gene3D" id="3.30.450.20">
    <property type="entry name" value="PAS domain"/>
    <property type="match status" value="3"/>
</dbReference>
<dbReference type="InterPro" id="IPR036641">
    <property type="entry name" value="HPT_dom_sf"/>
</dbReference>
<evidence type="ECO:0000256" key="20">
    <source>
        <dbReference type="PROSITE-ProRule" id="PRU00110"/>
    </source>
</evidence>